<dbReference type="PRINTS" id="PR00866">
    <property type="entry name" value="RNADNAPOLMS"/>
</dbReference>
<dbReference type="SUPFAM" id="SSF56672">
    <property type="entry name" value="DNA/RNA polymerases"/>
    <property type="match status" value="1"/>
</dbReference>
<feature type="domain" description="Reverse transcriptase" evidence="10">
    <location>
        <begin position="15"/>
        <end position="241"/>
    </location>
</feature>
<gene>
    <name evidence="11" type="ORF">Q3O60_12375</name>
</gene>
<dbReference type="EMBL" id="JAUZVZ010000017">
    <property type="protein sequence ID" value="MDP4536989.1"/>
    <property type="molecule type" value="Genomic_DNA"/>
</dbReference>
<comment type="catalytic activity">
    <reaction evidence="9">
        <text>DNA(n) + a 2'-deoxyribonucleoside 5'-triphosphate = DNA(n+1) + diphosphate</text>
        <dbReference type="Rhea" id="RHEA:22508"/>
        <dbReference type="Rhea" id="RHEA-COMP:17339"/>
        <dbReference type="Rhea" id="RHEA-COMP:17340"/>
        <dbReference type="ChEBI" id="CHEBI:33019"/>
        <dbReference type="ChEBI" id="CHEBI:61560"/>
        <dbReference type="ChEBI" id="CHEBI:173112"/>
        <dbReference type="EC" id="2.7.7.49"/>
    </reaction>
</comment>
<dbReference type="CDD" id="cd03487">
    <property type="entry name" value="RT_Bac_retron_II"/>
    <property type="match status" value="1"/>
</dbReference>
<keyword evidence="3" id="KW-0548">Nucleotidyltransferase</keyword>
<evidence type="ECO:0000313" key="11">
    <source>
        <dbReference type="EMBL" id="MDP4536989.1"/>
    </source>
</evidence>
<dbReference type="InterPro" id="IPR043502">
    <property type="entry name" value="DNA/RNA_pol_sf"/>
</dbReference>
<dbReference type="Pfam" id="PF00078">
    <property type="entry name" value="RVT_1"/>
    <property type="match status" value="1"/>
</dbReference>
<evidence type="ECO:0000256" key="7">
    <source>
        <dbReference type="ARBA" id="ARBA00023118"/>
    </source>
</evidence>
<dbReference type="GO" id="GO:0003964">
    <property type="term" value="F:RNA-directed DNA polymerase activity"/>
    <property type="evidence" value="ECO:0007669"/>
    <property type="project" value="UniProtKB-KW"/>
</dbReference>
<evidence type="ECO:0000256" key="4">
    <source>
        <dbReference type="ARBA" id="ARBA00022723"/>
    </source>
</evidence>
<keyword evidence="5" id="KW-0460">Magnesium</keyword>
<protein>
    <recommendedName>
        <fullName evidence="1">RNA-directed DNA polymerase</fullName>
        <ecNumber evidence="1">2.7.7.49</ecNumber>
    </recommendedName>
</protein>
<evidence type="ECO:0000256" key="9">
    <source>
        <dbReference type="ARBA" id="ARBA00048173"/>
    </source>
</evidence>
<accession>A0ABT9H0Y5</accession>
<evidence type="ECO:0000256" key="1">
    <source>
        <dbReference type="ARBA" id="ARBA00012493"/>
    </source>
</evidence>
<evidence type="ECO:0000256" key="3">
    <source>
        <dbReference type="ARBA" id="ARBA00022695"/>
    </source>
</evidence>
<dbReference type="InterPro" id="IPR000477">
    <property type="entry name" value="RT_dom"/>
</dbReference>
<name>A0ABT9H0Y5_9GAMM</name>
<keyword evidence="12" id="KW-1185">Reference proteome</keyword>
<comment type="caution">
    <text evidence="11">The sequence shown here is derived from an EMBL/GenBank/DDBJ whole genome shotgun (WGS) entry which is preliminary data.</text>
</comment>
<dbReference type="NCBIfam" id="NF038233">
    <property type="entry name" value="retron_St85_RT"/>
    <property type="match status" value="1"/>
</dbReference>
<keyword evidence="7" id="KW-0051">Antiviral defense</keyword>
<dbReference type="InterPro" id="IPR051083">
    <property type="entry name" value="GrpII_Intron_Splice-Mob/Def"/>
</dbReference>
<comment type="similarity">
    <text evidence="8">Belongs to the bacterial reverse transcriptase family.</text>
</comment>
<dbReference type="Proteomes" id="UP001231616">
    <property type="component" value="Unassembled WGS sequence"/>
</dbReference>
<dbReference type="RefSeq" id="WP_305894254.1">
    <property type="nucleotide sequence ID" value="NZ_JAUZVZ010000017.1"/>
</dbReference>
<evidence type="ECO:0000256" key="6">
    <source>
        <dbReference type="ARBA" id="ARBA00022918"/>
    </source>
</evidence>
<dbReference type="EC" id="2.7.7.49" evidence="1"/>
<evidence type="ECO:0000256" key="2">
    <source>
        <dbReference type="ARBA" id="ARBA00022679"/>
    </source>
</evidence>
<organism evidence="11 12">
    <name type="scientific">Alkalimonas collagenimarina</name>
    <dbReference type="NCBI Taxonomy" id="400390"/>
    <lineage>
        <taxon>Bacteria</taxon>
        <taxon>Pseudomonadati</taxon>
        <taxon>Pseudomonadota</taxon>
        <taxon>Gammaproteobacteria</taxon>
        <taxon>Alkalimonas</taxon>
    </lineage>
</organism>
<dbReference type="PROSITE" id="PS50878">
    <property type="entry name" value="RT_POL"/>
    <property type="match status" value="1"/>
</dbReference>
<evidence type="ECO:0000256" key="5">
    <source>
        <dbReference type="ARBA" id="ARBA00022842"/>
    </source>
</evidence>
<evidence type="ECO:0000313" key="12">
    <source>
        <dbReference type="Proteomes" id="UP001231616"/>
    </source>
</evidence>
<proteinExistence type="inferred from homology"/>
<dbReference type="PANTHER" id="PTHR34047">
    <property type="entry name" value="NUCLEAR INTRON MATURASE 1, MITOCHONDRIAL-RELATED"/>
    <property type="match status" value="1"/>
</dbReference>
<keyword evidence="4" id="KW-0479">Metal-binding</keyword>
<sequence length="315" mass="36441">MSIVTALAKKLNKSEYEVSSFLLDAPKKYKVYSIPKRKHGHRVIAQPSKELKSYQRAFIELSSSSFPIHDSAKAYIKGIGIRENALLHSKNSYLLKMDFENFFNSINKELFWRVWDSVVRKPLSDSERRNIDKIIFWQPNKKNRKKLVLSIGAPSSPMISNFCMYEFDSLIADLCFEHGINYSRYADDITFSTNVKDVLFDIPKIVQSVLKKCFGMRMTINHSKTAFSSRAHNRHVTGVTISNDGQLSLGRKRKRYIKHLVYQYLQGNLDLSDINYLKGIISFANHIESGFLQSLKNKHPQLDFNKLFEAVNEQK</sequence>
<keyword evidence="2" id="KW-0808">Transferase</keyword>
<dbReference type="InterPro" id="IPR000123">
    <property type="entry name" value="Reverse_transcriptase_msDNA"/>
</dbReference>
<keyword evidence="6 11" id="KW-0695">RNA-directed DNA polymerase</keyword>
<reference evidence="11 12" key="1">
    <citation type="submission" date="2023-08" db="EMBL/GenBank/DDBJ databases">
        <authorList>
            <person name="Joshi A."/>
            <person name="Thite S."/>
        </authorList>
    </citation>
    <scope>NUCLEOTIDE SEQUENCE [LARGE SCALE GENOMIC DNA]</scope>
    <source>
        <strain evidence="11 12">AC40</strain>
    </source>
</reference>
<dbReference type="PANTHER" id="PTHR34047:SF7">
    <property type="entry name" value="RNA-DIRECTED DNA POLYMERASE"/>
    <property type="match status" value="1"/>
</dbReference>
<evidence type="ECO:0000256" key="8">
    <source>
        <dbReference type="ARBA" id="ARBA00034120"/>
    </source>
</evidence>
<evidence type="ECO:0000259" key="10">
    <source>
        <dbReference type="PROSITE" id="PS50878"/>
    </source>
</evidence>